<dbReference type="InterPro" id="IPR052200">
    <property type="entry name" value="Protoporphyrinogen_IX_DH"/>
</dbReference>
<evidence type="ECO:0000313" key="2">
    <source>
        <dbReference type="EMBL" id="SHI74675.1"/>
    </source>
</evidence>
<dbReference type="RefSeq" id="WP_073127391.1">
    <property type="nucleotide sequence ID" value="NZ_FQZA01000002.1"/>
</dbReference>
<dbReference type="GO" id="GO:0006783">
    <property type="term" value="P:heme biosynthetic process"/>
    <property type="evidence" value="ECO:0007669"/>
    <property type="project" value="TreeGrafter"/>
</dbReference>
<keyword evidence="3" id="KW-1185">Reference proteome</keyword>
<dbReference type="InterPro" id="IPR026816">
    <property type="entry name" value="Flavodoxin_dom"/>
</dbReference>
<dbReference type="EMBL" id="FQZA01000002">
    <property type="protein sequence ID" value="SHI74675.1"/>
    <property type="molecule type" value="Genomic_DNA"/>
</dbReference>
<protein>
    <submittedName>
        <fullName evidence="2">Menaquinone-dependent protoporphyrinogen oxidase</fullName>
    </submittedName>
</protein>
<sequence length="195" mass="21614">MRTIIIFESYEGQTRRIVERVAERVHAAGGSVGLFDASQQTAPLRLNTTDRVILAAPVHERRHPKNFELLVATSLEDLAAVPTLMLSVSLKAAFPEGRDEAQDFLDEMKMRTGFTPDRELLVAGAIRSDNYDYYQRQIVQHVLLHNVDVDVSDGPREFTDWLALRDAVDGFLAEASGGGSVVDLETSARGCVERS</sequence>
<organism evidence="2 3">
    <name type="scientific">Palleronia salina</name>
    <dbReference type="NCBI Taxonomy" id="313368"/>
    <lineage>
        <taxon>Bacteria</taxon>
        <taxon>Pseudomonadati</taxon>
        <taxon>Pseudomonadota</taxon>
        <taxon>Alphaproteobacteria</taxon>
        <taxon>Rhodobacterales</taxon>
        <taxon>Roseobacteraceae</taxon>
        <taxon>Palleronia</taxon>
    </lineage>
</organism>
<dbReference type="AlphaFoldDB" id="A0A1M6DNB3"/>
<gene>
    <name evidence="2" type="ORF">SAMN04488012_102458</name>
</gene>
<proteinExistence type="predicted"/>
<dbReference type="InterPro" id="IPR029039">
    <property type="entry name" value="Flavoprotein-like_sf"/>
</dbReference>
<feature type="domain" description="Flavodoxin" evidence="1">
    <location>
        <begin position="4"/>
        <end position="142"/>
    </location>
</feature>
<dbReference type="GO" id="GO:0070819">
    <property type="term" value="F:menaquinone-dependent protoporphyrinogen oxidase activity"/>
    <property type="evidence" value="ECO:0007669"/>
    <property type="project" value="TreeGrafter"/>
</dbReference>
<evidence type="ECO:0000259" key="1">
    <source>
        <dbReference type="Pfam" id="PF12724"/>
    </source>
</evidence>
<dbReference type="PANTHER" id="PTHR38030:SF2">
    <property type="entry name" value="PROTOPORPHYRINOGEN IX DEHYDROGENASE [QUINONE]"/>
    <property type="match status" value="1"/>
</dbReference>
<dbReference type="Pfam" id="PF12724">
    <property type="entry name" value="Flavodoxin_5"/>
    <property type="match status" value="1"/>
</dbReference>
<dbReference type="STRING" id="313368.SAMN04488012_102458"/>
<evidence type="ECO:0000313" key="3">
    <source>
        <dbReference type="Proteomes" id="UP000184040"/>
    </source>
</evidence>
<dbReference type="PANTHER" id="PTHR38030">
    <property type="entry name" value="PROTOPORPHYRINOGEN IX DEHYDROGENASE [MENAQUINONE]"/>
    <property type="match status" value="1"/>
</dbReference>
<reference evidence="2 3" key="1">
    <citation type="submission" date="2016-11" db="EMBL/GenBank/DDBJ databases">
        <authorList>
            <person name="Jaros S."/>
            <person name="Januszkiewicz K."/>
            <person name="Wedrychowicz H."/>
        </authorList>
    </citation>
    <scope>NUCLEOTIDE SEQUENCE [LARGE SCALE GENOMIC DNA]</scope>
    <source>
        <strain evidence="2 3">DSM 26892</strain>
    </source>
</reference>
<dbReference type="SUPFAM" id="SSF52218">
    <property type="entry name" value="Flavoproteins"/>
    <property type="match status" value="1"/>
</dbReference>
<dbReference type="GO" id="GO:0010181">
    <property type="term" value="F:FMN binding"/>
    <property type="evidence" value="ECO:0007669"/>
    <property type="project" value="TreeGrafter"/>
</dbReference>
<accession>A0A1M6DNB3</accession>
<dbReference type="Proteomes" id="UP000184040">
    <property type="component" value="Unassembled WGS sequence"/>
</dbReference>
<dbReference type="Gene3D" id="3.40.50.360">
    <property type="match status" value="1"/>
</dbReference>
<name>A0A1M6DNB3_9RHOB</name>